<evidence type="ECO:0000256" key="5">
    <source>
        <dbReference type="ARBA" id="ARBA00022692"/>
    </source>
</evidence>
<feature type="transmembrane region" description="Helical" evidence="9">
    <location>
        <begin position="358"/>
        <end position="378"/>
    </location>
</feature>
<feature type="transmembrane region" description="Helical" evidence="9">
    <location>
        <begin position="221"/>
        <end position="238"/>
    </location>
</feature>
<organism evidence="11 13">
    <name type="scientific">Bacteroides fragilis str. 3998T(B)3</name>
    <dbReference type="NCBI Taxonomy" id="1339316"/>
    <lineage>
        <taxon>Bacteria</taxon>
        <taxon>Pseudomonadati</taxon>
        <taxon>Bacteroidota</taxon>
        <taxon>Bacteroidia</taxon>
        <taxon>Bacteroidales</taxon>
        <taxon>Bacteroidaceae</taxon>
        <taxon>Bacteroides</taxon>
    </lineage>
</organism>
<feature type="transmembrane region" description="Helical" evidence="9">
    <location>
        <begin position="120"/>
        <end position="138"/>
    </location>
</feature>
<dbReference type="RefSeq" id="WP_005944366.1">
    <property type="nucleotide sequence ID" value="NZ_JGDB01000094.1"/>
</dbReference>
<name>A0A015VSZ2_BACFG</name>
<keyword evidence="3" id="KW-0813">Transport</keyword>
<dbReference type="GO" id="GO:0016020">
    <property type="term" value="C:membrane"/>
    <property type="evidence" value="ECO:0007669"/>
    <property type="project" value="UniProtKB-SubCell"/>
</dbReference>
<dbReference type="EMBL" id="JGDB01000261">
    <property type="protein sequence ID" value="EXY89048.1"/>
    <property type="molecule type" value="Genomic_DNA"/>
</dbReference>
<feature type="transmembrane region" description="Helical" evidence="9">
    <location>
        <begin position="6"/>
        <end position="25"/>
    </location>
</feature>
<dbReference type="SUPFAM" id="SSF116726">
    <property type="entry name" value="TrkA C-terminal domain-like"/>
    <property type="match status" value="2"/>
</dbReference>
<evidence type="ECO:0000256" key="2">
    <source>
        <dbReference type="ARBA" id="ARBA00005551"/>
    </source>
</evidence>
<dbReference type="PANTHER" id="PTHR42751">
    <property type="entry name" value="SODIUM/HYDROGEN EXCHANGER FAMILY/TRKA DOMAIN PROTEIN"/>
    <property type="match status" value="1"/>
</dbReference>
<feature type="transmembrane region" description="Helical" evidence="9">
    <location>
        <begin position="499"/>
        <end position="520"/>
    </location>
</feature>
<sequence length="748" mass="82291">MSEVAPLISDLAIILIIAGIVTVIFKWLKQPVILGYIVAGIMAGPSVSLVPTVSDPANIKIWADIGVIFLLFAMGLDFSFKKLINVGITAIVATVTIVCGMMFIGYTAGNAMGFSHMSSIFLGGMLSMSSTAIVFKAFNDMGLLQQKFTGIVLGILVIEDLVAVVMMVVLSTLAVGKHFEGKEMLESILKLAAFLIFWSALGIYLIPTLLKKIRRFTSNEILLITSLGLCLGMVMIATKAGFSAALGAFVMGSLLAETVEAEKIVHIVQPVKDLFASIFFVSVGMMIDPAMMWEYAVPIFILTLLVLSGQVLFGSFGVLLSGQPLKIAIQSGFSLTQVGEFAFIIASLGVSLNVTDKYLYPVIVAVSVITTFLTPYMIRLSEPAYRFIDIHMPESLKDYLVHYTSGAMTVKHQGTWHKLIRSMLVSVTLYLVVCVFFITLYFSYVHPLIRKSLPGMEGNLLGFIIIFLVISPFLWAIIMKRNNSTEFRKLWTDNKFNRGPLVSIVLVKILICTIIMMSIITHLFNVALGAGLVVSSIIIAVIYFSKRIKKRSLTIERQFMANFQGTDGNGLSTESDTGSTLGSNIPFKELHLADFTVSPDSIYVGRTLKESSLRTLFQINVISITRGEKRLDIPQGEEHLYPYDKVTVVGTDRQLESFRTSMEQKKVERNGNGTSSQDEMEIGQFPVEGGSPLIGKTIREADISDSIIIGIERSTVNIMNPDPDTIFKENDTVWIVGKRKIIKGLNKD</sequence>
<dbReference type="InterPro" id="IPR038770">
    <property type="entry name" value="Na+/solute_symporter_sf"/>
</dbReference>
<feature type="transmembrane region" description="Helical" evidence="9">
    <location>
        <begin position="299"/>
        <end position="320"/>
    </location>
</feature>
<keyword evidence="7 9" id="KW-0472">Membrane</keyword>
<dbReference type="InterPro" id="IPR036721">
    <property type="entry name" value="RCK_C_sf"/>
</dbReference>
<feature type="domain" description="RCK C-terminal" evidence="10">
    <location>
        <begin position="579"/>
        <end position="664"/>
    </location>
</feature>
<protein>
    <submittedName>
        <fullName evidence="11">Sodium/hydrogen exchanger family protein</fullName>
    </submittedName>
</protein>
<feature type="transmembrane region" description="Helical" evidence="9">
    <location>
        <begin position="32"/>
        <end position="53"/>
    </location>
</feature>
<accession>A0A015VSZ2</accession>
<dbReference type="Gene3D" id="1.20.1530.20">
    <property type="match status" value="1"/>
</dbReference>
<feature type="transmembrane region" description="Helical" evidence="9">
    <location>
        <begin position="150"/>
        <end position="176"/>
    </location>
</feature>
<keyword evidence="4" id="KW-0630">Potassium</keyword>
<dbReference type="GO" id="GO:1902600">
    <property type="term" value="P:proton transmembrane transport"/>
    <property type="evidence" value="ECO:0007669"/>
    <property type="project" value="InterPro"/>
</dbReference>
<dbReference type="GO" id="GO:0006813">
    <property type="term" value="P:potassium ion transport"/>
    <property type="evidence" value="ECO:0007669"/>
    <property type="project" value="UniProtKB-KW"/>
</dbReference>
<keyword evidence="4" id="KW-0406">Ion transport</keyword>
<dbReference type="AlphaFoldDB" id="A0A015VSZ2"/>
<dbReference type="GO" id="GO:0015297">
    <property type="term" value="F:antiporter activity"/>
    <property type="evidence" value="ECO:0007669"/>
    <property type="project" value="InterPro"/>
</dbReference>
<dbReference type="EMBL" id="JGDB01000094">
    <property type="protein sequence ID" value="EXY90973.1"/>
    <property type="molecule type" value="Genomic_DNA"/>
</dbReference>
<evidence type="ECO:0000256" key="3">
    <source>
        <dbReference type="ARBA" id="ARBA00022448"/>
    </source>
</evidence>
<feature type="region of interest" description="Disordered" evidence="8">
    <location>
        <begin position="666"/>
        <end position="686"/>
    </location>
</feature>
<dbReference type="InterPro" id="IPR006153">
    <property type="entry name" value="Cation/H_exchanger_TM"/>
</dbReference>
<feature type="transmembrane region" description="Helical" evidence="9">
    <location>
        <begin position="526"/>
        <end position="544"/>
    </location>
</feature>
<feature type="transmembrane region" description="Helical" evidence="9">
    <location>
        <begin position="423"/>
        <end position="444"/>
    </location>
</feature>
<evidence type="ECO:0000256" key="8">
    <source>
        <dbReference type="SAM" id="MobiDB-lite"/>
    </source>
</evidence>
<proteinExistence type="inferred from homology"/>
<evidence type="ECO:0000313" key="13">
    <source>
        <dbReference type="Proteomes" id="UP000020773"/>
    </source>
</evidence>
<dbReference type="Pfam" id="PF00999">
    <property type="entry name" value="Na_H_Exchanger"/>
    <property type="match status" value="1"/>
</dbReference>
<dbReference type="PANTHER" id="PTHR42751:SF3">
    <property type="entry name" value="SODIUM_GLUTAMATE SYMPORTER"/>
    <property type="match status" value="1"/>
</dbReference>
<keyword evidence="6 9" id="KW-1133">Transmembrane helix</keyword>
<dbReference type="PROSITE" id="PS51202">
    <property type="entry name" value="RCK_C"/>
    <property type="match status" value="2"/>
</dbReference>
<reference evidence="11 13" key="1">
    <citation type="submission" date="2014-02" db="EMBL/GenBank/DDBJ databases">
        <authorList>
            <person name="Sears C."/>
            <person name="Carroll K."/>
            <person name="Sack B.R."/>
            <person name="Qadri F."/>
            <person name="Myers L.L."/>
            <person name="Chung G.-T."/>
            <person name="Escheverria P."/>
            <person name="Fraser C.M."/>
            <person name="Sadzewicz L."/>
            <person name="Shefchek K.A."/>
            <person name="Tallon L."/>
            <person name="Das S.P."/>
            <person name="Daugherty S."/>
            <person name="Mongodin E.F."/>
        </authorList>
    </citation>
    <scope>NUCLEOTIDE SEQUENCE [LARGE SCALE GENOMIC DNA]</scope>
    <source>
        <strain evidence="11">3998T</strain>
        <strain evidence="13">3998T(B)3</strain>
    </source>
</reference>
<evidence type="ECO:0000256" key="1">
    <source>
        <dbReference type="ARBA" id="ARBA00004141"/>
    </source>
</evidence>
<feature type="transmembrane region" description="Helical" evidence="9">
    <location>
        <begin position="83"/>
        <end position="108"/>
    </location>
</feature>
<comment type="subcellular location">
    <subcellularLocation>
        <location evidence="1">Membrane</location>
        <topology evidence="1">Multi-pass membrane protein</topology>
    </subcellularLocation>
</comment>
<feature type="transmembrane region" description="Helical" evidence="9">
    <location>
        <begin position="332"/>
        <end position="352"/>
    </location>
</feature>
<evidence type="ECO:0000313" key="12">
    <source>
        <dbReference type="EMBL" id="EXY90973.1"/>
    </source>
</evidence>
<dbReference type="Gene3D" id="3.30.70.1450">
    <property type="entry name" value="Regulator of K+ conductance, C-terminal domain"/>
    <property type="match status" value="2"/>
</dbReference>
<feature type="domain" description="RCK C-terminal" evidence="10">
    <location>
        <begin position="670"/>
        <end position="748"/>
    </location>
</feature>
<comment type="caution">
    <text evidence="11">The sequence shown here is derived from an EMBL/GenBank/DDBJ whole genome shotgun (WGS) entry which is preliminary data.</text>
</comment>
<evidence type="ECO:0000256" key="6">
    <source>
        <dbReference type="ARBA" id="ARBA00022989"/>
    </source>
</evidence>
<dbReference type="Pfam" id="PF02080">
    <property type="entry name" value="TrkA_C"/>
    <property type="match status" value="2"/>
</dbReference>
<keyword evidence="4" id="KW-0633">Potassium transport</keyword>
<feature type="transmembrane region" description="Helical" evidence="9">
    <location>
        <begin position="59"/>
        <end position="76"/>
    </location>
</feature>
<evidence type="ECO:0000256" key="4">
    <source>
        <dbReference type="ARBA" id="ARBA00022538"/>
    </source>
</evidence>
<evidence type="ECO:0000256" key="9">
    <source>
        <dbReference type="SAM" id="Phobius"/>
    </source>
</evidence>
<feature type="transmembrane region" description="Helical" evidence="9">
    <location>
        <begin position="460"/>
        <end position="478"/>
    </location>
</feature>
<dbReference type="GeneID" id="60060560"/>
<dbReference type="GO" id="GO:0008324">
    <property type="term" value="F:monoatomic cation transmembrane transporter activity"/>
    <property type="evidence" value="ECO:0007669"/>
    <property type="project" value="InterPro"/>
</dbReference>
<dbReference type="Proteomes" id="UP000020773">
    <property type="component" value="Unassembled WGS sequence"/>
</dbReference>
<evidence type="ECO:0000256" key="7">
    <source>
        <dbReference type="ARBA" id="ARBA00023136"/>
    </source>
</evidence>
<evidence type="ECO:0000313" key="11">
    <source>
        <dbReference type="EMBL" id="EXY89048.1"/>
    </source>
</evidence>
<feature type="transmembrane region" description="Helical" evidence="9">
    <location>
        <begin position="188"/>
        <end position="209"/>
    </location>
</feature>
<comment type="similarity">
    <text evidence="2">Belongs to the monovalent cation:proton antiporter 2 (CPA2) transporter (TC 2.A.37) family.</text>
</comment>
<gene>
    <name evidence="12" type="ORF">M125_2316</name>
    <name evidence="11" type="ORF">M125_4325</name>
</gene>
<dbReference type="PATRIC" id="fig|1339316.3.peg.2222"/>
<dbReference type="InterPro" id="IPR006037">
    <property type="entry name" value="RCK_C"/>
</dbReference>
<evidence type="ECO:0000259" key="10">
    <source>
        <dbReference type="PROSITE" id="PS51202"/>
    </source>
</evidence>
<keyword evidence="5 9" id="KW-0812">Transmembrane</keyword>